<keyword evidence="2" id="KW-1185">Reference proteome</keyword>
<protein>
    <submittedName>
        <fullName evidence="1">DUF1788 domain-containing protein</fullName>
    </submittedName>
</protein>
<dbReference type="InterPro" id="IPR014858">
    <property type="entry name" value="BrxB"/>
</dbReference>
<accession>A0ABY4XMH8</accession>
<organism evidence="1 2">
    <name type="scientific">Dyadobacter chenhuakuii</name>
    <dbReference type="NCBI Taxonomy" id="2909339"/>
    <lineage>
        <taxon>Bacteria</taxon>
        <taxon>Pseudomonadati</taxon>
        <taxon>Bacteroidota</taxon>
        <taxon>Cytophagia</taxon>
        <taxon>Cytophagales</taxon>
        <taxon>Spirosomataceae</taxon>
        <taxon>Dyadobacter</taxon>
    </lineage>
</organism>
<sequence>MESVEYKFKTMLDELDRPSTNHYAGDKQIYYLTFPPNDALVVKRKVETLTKLAEYTGWTVHVVSIAQVIYDFFRNNPDREIWLDQEQYYDALTIVSLFEDLGASVRNQRIVENAILAKQAELRGLKKAILLITDLECLHPYSRFGPIEQQLYSDIRMPIAVLYPGQLTGSSLDFLSIYPPDGSYRSKHL</sequence>
<dbReference type="Pfam" id="PF08747">
    <property type="entry name" value="BrxB"/>
    <property type="match status" value="1"/>
</dbReference>
<proteinExistence type="predicted"/>
<dbReference type="EMBL" id="CP098805">
    <property type="protein sequence ID" value="USJ31404.1"/>
    <property type="molecule type" value="Genomic_DNA"/>
</dbReference>
<reference evidence="1" key="1">
    <citation type="submission" date="2022-06" db="EMBL/GenBank/DDBJ databases">
        <title>Novel species in genus Dyadobacter.</title>
        <authorList>
            <person name="Ma C."/>
        </authorList>
    </citation>
    <scope>NUCLEOTIDE SEQUENCE</scope>
    <source>
        <strain evidence="1">CY22</strain>
    </source>
</reference>
<dbReference type="Proteomes" id="UP001055420">
    <property type="component" value="Chromosome"/>
</dbReference>
<name>A0ABY4XMH8_9BACT</name>
<dbReference type="RefSeq" id="WP_235164444.1">
    <property type="nucleotide sequence ID" value="NZ_CP098805.1"/>
</dbReference>
<evidence type="ECO:0000313" key="1">
    <source>
        <dbReference type="EMBL" id="USJ31404.1"/>
    </source>
</evidence>
<gene>
    <name evidence="1" type="ORF">NFI80_01420</name>
</gene>
<evidence type="ECO:0000313" key="2">
    <source>
        <dbReference type="Proteomes" id="UP001055420"/>
    </source>
</evidence>